<evidence type="ECO:0000256" key="2">
    <source>
        <dbReference type="ARBA" id="ARBA00005417"/>
    </source>
</evidence>
<evidence type="ECO:0000256" key="6">
    <source>
        <dbReference type="ARBA" id="ARBA00022737"/>
    </source>
</evidence>
<dbReference type="InterPro" id="IPR003439">
    <property type="entry name" value="ABC_transporter-like_ATP-bd"/>
</dbReference>
<evidence type="ECO:0000256" key="5">
    <source>
        <dbReference type="ARBA" id="ARBA00022597"/>
    </source>
</evidence>
<dbReference type="FunFam" id="3.40.50.300:FF:000127">
    <property type="entry name" value="Ribose import ATP-binding protein RbsA"/>
    <property type="match status" value="1"/>
</dbReference>
<dbReference type="AlphaFoldDB" id="A0A1T4KLI9"/>
<dbReference type="PANTHER" id="PTHR43790:SF3">
    <property type="entry name" value="D-ALLOSE IMPORT ATP-BINDING PROTEIN ALSA-RELATED"/>
    <property type="match status" value="1"/>
</dbReference>
<comment type="similarity">
    <text evidence="2">Belongs to the ABC transporter superfamily.</text>
</comment>
<dbReference type="RefSeq" id="WP_218190946.1">
    <property type="nucleotide sequence ID" value="NZ_FUWJ01000001.1"/>
</dbReference>
<evidence type="ECO:0000313" key="13">
    <source>
        <dbReference type="Proteomes" id="UP000190092"/>
    </source>
</evidence>
<dbReference type="InterPro" id="IPR003593">
    <property type="entry name" value="AAA+_ATPase"/>
</dbReference>
<keyword evidence="8 12" id="KW-0067">ATP-binding</keyword>
<evidence type="ECO:0000256" key="1">
    <source>
        <dbReference type="ARBA" id="ARBA00004202"/>
    </source>
</evidence>
<dbReference type="InterPro" id="IPR017871">
    <property type="entry name" value="ABC_transporter-like_CS"/>
</dbReference>
<dbReference type="InterPro" id="IPR027417">
    <property type="entry name" value="P-loop_NTPase"/>
</dbReference>
<dbReference type="Proteomes" id="UP000190092">
    <property type="component" value="Unassembled WGS sequence"/>
</dbReference>
<dbReference type="GO" id="GO:0016887">
    <property type="term" value="F:ATP hydrolysis activity"/>
    <property type="evidence" value="ECO:0007669"/>
    <property type="project" value="InterPro"/>
</dbReference>
<dbReference type="PANTHER" id="PTHR43790">
    <property type="entry name" value="CARBOHYDRATE TRANSPORT ATP-BINDING PROTEIN MG119-RELATED"/>
    <property type="match status" value="1"/>
</dbReference>
<keyword evidence="10" id="KW-0472">Membrane</keyword>
<evidence type="ECO:0000256" key="3">
    <source>
        <dbReference type="ARBA" id="ARBA00022448"/>
    </source>
</evidence>
<dbReference type="PROSITE" id="PS50893">
    <property type="entry name" value="ABC_TRANSPORTER_2"/>
    <property type="match status" value="2"/>
</dbReference>
<dbReference type="EMBL" id="FUWJ01000001">
    <property type="protein sequence ID" value="SJZ43233.1"/>
    <property type="molecule type" value="Genomic_DNA"/>
</dbReference>
<evidence type="ECO:0000256" key="4">
    <source>
        <dbReference type="ARBA" id="ARBA00022475"/>
    </source>
</evidence>
<dbReference type="Gene3D" id="3.40.50.300">
    <property type="entry name" value="P-loop containing nucleotide triphosphate hydrolases"/>
    <property type="match status" value="2"/>
</dbReference>
<dbReference type="SMART" id="SM00382">
    <property type="entry name" value="AAA"/>
    <property type="match status" value="2"/>
</dbReference>
<keyword evidence="13" id="KW-1185">Reference proteome</keyword>
<sequence length="506" mass="55019">MSTEPASAPEVRPARLTMQGISKSFGGVAALREVDFVLREGEIHGLVGENGAGKSTLMKIIAGVHPQYQGRMTIDGQEVQFRSARDALAAGIGMVHQELSIVSDLSVAENVYLGKQPTRRGIVDWRAMFEGAREQLASLGIDVDPRVRMGSLAIGLQQLIELARVLFSGARIVILDEPTSALSPPEVHRLFEVLRAVRAAGCSIVFISHFLDDVLAVSDTVTVFRNGQRVATEPATGIDKSWVIQRMIGRGHEDLEESYTGDVTLDSKPEAPVVLAVRGLAAGRAFDDVSFDVRAGEVLGVYGFMGSGQIELGRAMFGKLRPSAGTLSMAEKPLRLRNTADACRAGLAFVPESRRSMLFYREPVYKNESISVLGRIARLWLKPAVERDIARRHAEALSIRPASVETLLQSLSGGNQQKVALAKWLTWPPKVLVLNEPTRGMDVGAKEDVVRIVRGLRDKGIGIVVVSTEPETVLSMADRIVVMKKGRIVREFAGETVSKDRLLEAA</sequence>
<gene>
    <name evidence="12" type="ORF">SAMN02745126_01032</name>
</gene>
<dbReference type="STRING" id="225324.SAMN02745126_01032"/>
<proteinExistence type="inferred from homology"/>
<keyword evidence="9" id="KW-1278">Translocase</keyword>
<evidence type="ECO:0000256" key="10">
    <source>
        <dbReference type="ARBA" id="ARBA00023136"/>
    </source>
</evidence>
<accession>A0A1T4KLI9</accession>
<feature type="domain" description="ABC transporter" evidence="11">
    <location>
        <begin position="16"/>
        <end position="251"/>
    </location>
</feature>
<dbReference type="GO" id="GO:0005524">
    <property type="term" value="F:ATP binding"/>
    <property type="evidence" value="ECO:0007669"/>
    <property type="project" value="UniProtKB-KW"/>
</dbReference>
<organism evidence="12 13">
    <name type="scientific">Enhydrobacter aerosaccus</name>
    <dbReference type="NCBI Taxonomy" id="225324"/>
    <lineage>
        <taxon>Bacteria</taxon>
        <taxon>Pseudomonadati</taxon>
        <taxon>Pseudomonadota</taxon>
        <taxon>Alphaproteobacteria</taxon>
        <taxon>Hyphomicrobiales</taxon>
        <taxon>Enhydrobacter</taxon>
    </lineage>
</organism>
<reference evidence="13" key="1">
    <citation type="submission" date="2017-02" db="EMBL/GenBank/DDBJ databases">
        <authorList>
            <person name="Varghese N."/>
            <person name="Submissions S."/>
        </authorList>
    </citation>
    <scope>NUCLEOTIDE SEQUENCE [LARGE SCALE GENOMIC DNA]</scope>
    <source>
        <strain evidence="13">ATCC 27094</strain>
    </source>
</reference>
<keyword evidence="7" id="KW-0547">Nucleotide-binding</keyword>
<dbReference type="SUPFAM" id="SSF52540">
    <property type="entry name" value="P-loop containing nucleoside triphosphate hydrolases"/>
    <property type="match status" value="2"/>
</dbReference>
<evidence type="ECO:0000256" key="7">
    <source>
        <dbReference type="ARBA" id="ARBA00022741"/>
    </source>
</evidence>
<keyword evidence="6" id="KW-0677">Repeat</keyword>
<evidence type="ECO:0000313" key="12">
    <source>
        <dbReference type="EMBL" id="SJZ43233.1"/>
    </source>
</evidence>
<dbReference type="CDD" id="cd03215">
    <property type="entry name" value="ABC_Carb_Monos_II"/>
    <property type="match status" value="1"/>
</dbReference>
<comment type="subcellular location">
    <subcellularLocation>
        <location evidence="1">Cell membrane</location>
        <topology evidence="1">Peripheral membrane protein</topology>
    </subcellularLocation>
</comment>
<keyword evidence="3" id="KW-0813">Transport</keyword>
<dbReference type="PROSITE" id="PS00211">
    <property type="entry name" value="ABC_TRANSPORTER_1"/>
    <property type="match status" value="1"/>
</dbReference>
<dbReference type="Pfam" id="PF00005">
    <property type="entry name" value="ABC_tran"/>
    <property type="match status" value="2"/>
</dbReference>
<name>A0A1T4KLI9_9HYPH</name>
<keyword evidence="5" id="KW-0762">Sugar transport</keyword>
<protein>
    <submittedName>
        <fullName evidence="12">Ribose transport system ATP-binding protein</fullName>
    </submittedName>
</protein>
<feature type="domain" description="ABC transporter" evidence="11">
    <location>
        <begin position="263"/>
        <end position="505"/>
    </location>
</feature>
<dbReference type="InterPro" id="IPR050107">
    <property type="entry name" value="ABC_carbohydrate_import_ATPase"/>
</dbReference>
<evidence type="ECO:0000259" key="11">
    <source>
        <dbReference type="PROSITE" id="PS50893"/>
    </source>
</evidence>
<dbReference type="GO" id="GO:0005886">
    <property type="term" value="C:plasma membrane"/>
    <property type="evidence" value="ECO:0007669"/>
    <property type="project" value="UniProtKB-SubCell"/>
</dbReference>
<evidence type="ECO:0000256" key="8">
    <source>
        <dbReference type="ARBA" id="ARBA00022840"/>
    </source>
</evidence>
<keyword evidence="4" id="KW-1003">Cell membrane</keyword>
<dbReference type="CDD" id="cd03216">
    <property type="entry name" value="ABC_Carb_Monos_I"/>
    <property type="match status" value="1"/>
</dbReference>
<evidence type="ECO:0000256" key="9">
    <source>
        <dbReference type="ARBA" id="ARBA00022967"/>
    </source>
</evidence>